<evidence type="ECO:0000256" key="2">
    <source>
        <dbReference type="ARBA" id="ARBA00006081"/>
    </source>
</evidence>
<evidence type="ECO:0000313" key="8">
    <source>
        <dbReference type="Proteomes" id="UP001604336"/>
    </source>
</evidence>
<dbReference type="InterPro" id="IPR032310">
    <property type="entry name" value="NLS_NINJA_AFP-like"/>
</dbReference>
<accession>A0ABD1NYE5</accession>
<dbReference type="InterPro" id="IPR031307">
    <property type="entry name" value="Ninja_fam"/>
</dbReference>
<reference evidence="8" key="1">
    <citation type="submission" date="2024-07" db="EMBL/GenBank/DDBJ databases">
        <title>Two chromosome-level genome assemblies of Korean endemic species Abeliophyllum distichum and Forsythia ovata (Oleaceae).</title>
        <authorList>
            <person name="Jang H."/>
        </authorList>
    </citation>
    <scope>NUCLEOTIDE SEQUENCE [LARGE SCALE GENOMIC DNA]</scope>
</reference>
<dbReference type="Pfam" id="PF16135">
    <property type="entry name" value="TDBD"/>
    <property type="match status" value="1"/>
</dbReference>
<organism evidence="7 8">
    <name type="scientific">Abeliophyllum distichum</name>
    <dbReference type="NCBI Taxonomy" id="126358"/>
    <lineage>
        <taxon>Eukaryota</taxon>
        <taxon>Viridiplantae</taxon>
        <taxon>Streptophyta</taxon>
        <taxon>Embryophyta</taxon>
        <taxon>Tracheophyta</taxon>
        <taxon>Spermatophyta</taxon>
        <taxon>Magnoliopsida</taxon>
        <taxon>eudicotyledons</taxon>
        <taxon>Gunneridae</taxon>
        <taxon>Pentapetalae</taxon>
        <taxon>asterids</taxon>
        <taxon>lamiids</taxon>
        <taxon>Lamiales</taxon>
        <taxon>Oleaceae</taxon>
        <taxon>Forsythieae</taxon>
        <taxon>Abeliophyllum</taxon>
    </lineage>
</organism>
<feature type="domain" description="Ethylene-responsive binding factor-associated repression" evidence="5">
    <location>
        <begin position="38"/>
        <end position="71"/>
    </location>
</feature>
<dbReference type="InterPro" id="IPR032308">
    <property type="entry name" value="TDBD"/>
</dbReference>
<dbReference type="PANTHER" id="PTHR31413">
    <property type="entry name" value="AFP HOMOLOG 2"/>
    <property type="match status" value="1"/>
</dbReference>
<evidence type="ECO:0000256" key="1">
    <source>
        <dbReference type="ARBA" id="ARBA00004123"/>
    </source>
</evidence>
<dbReference type="PANTHER" id="PTHR31413:SF31">
    <property type="entry name" value="NINJA-FAMILY PROTEIN AFP3"/>
    <property type="match status" value="1"/>
</dbReference>
<evidence type="ECO:0000256" key="3">
    <source>
        <dbReference type="ARBA" id="ARBA00023242"/>
    </source>
</evidence>
<feature type="domain" description="Tify" evidence="6">
    <location>
        <begin position="269"/>
        <end position="301"/>
    </location>
</feature>
<dbReference type="EMBL" id="JBFOLK010000098">
    <property type="protein sequence ID" value="KAL2456630.1"/>
    <property type="molecule type" value="Genomic_DNA"/>
</dbReference>
<evidence type="ECO:0000259" key="6">
    <source>
        <dbReference type="Pfam" id="PF16135"/>
    </source>
</evidence>
<dbReference type="InterPro" id="IPR012463">
    <property type="entry name" value="Ninja_motif"/>
</dbReference>
<protein>
    <recommendedName>
        <fullName evidence="4">Ninja-family protein</fullName>
    </recommendedName>
    <alternativeName>
        <fullName evidence="4">ABI-binding protein</fullName>
    </alternativeName>
</protein>
<comment type="subcellular location">
    <subcellularLocation>
        <location evidence="1 4">Nucleus</location>
    </subcellularLocation>
</comment>
<comment type="caution">
    <text evidence="7">The sequence shown here is derived from an EMBL/GenBank/DDBJ whole genome shotgun (WGS) entry which is preliminary data.</text>
</comment>
<dbReference type="Proteomes" id="UP001604336">
    <property type="component" value="Unassembled WGS sequence"/>
</dbReference>
<comment type="function">
    <text evidence="4">Acts as a negative regulator of abscisic acid (ABA) response.</text>
</comment>
<evidence type="ECO:0000313" key="7">
    <source>
        <dbReference type="EMBL" id="KAL2456630.1"/>
    </source>
</evidence>
<evidence type="ECO:0000256" key="4">
    <source>
        <dbReference type="RuleBase" id="RU369029"/>
    </source>
</evidence>
<comment type="similarity">
    <text evidence="2 4">Belongs to the Ninja family.</text>
</comment>
<keyword evidence="3 4" id="KW-0539">Nucleus</keyword>
<evidence type="ECO:0000259" key="5">
    <source>
        <dbReference type="Pfam" id="PF07897"/>
    </source>
</evidence>
<dbReference type="Pfam" id="PF16136">
    <property type="entry name" value="NLS_NINJA_AFP"/>
    <property type="match status" value="1"/>
</dbReference>
<name>A0ABD1NYE5_9LAMI</name>
<proteinExistence type="inferred from homology"/>
<dbReference type="GO" id="GO:0005634">
    <property type="term" value="C:nucleus"/>
    <property type="evidence" value="ECO:0007669"/>
    <property type="project" value="UniProtKB-SubCell"/>
</dbReference>
<sequence length="309" mass="33884">MMAESQENGENFHLSLHGNGFSRDALHNFVNGEEQEAVEEVELTLGLSLNGRFGMDPKRDAKKLKRSSSISNLVFTVGDGGTGGNGPSGVAFEAHSPLTRTSSLPADPPMELRRRKELQSMRRMEARKKRMEKLKNVRIGKEKENFNEENGCNRSNGVAIGSTVGNWTVNGVIGSKDRVSSGIPEFQSQHAEGVTQRAAELKCTSRVPSLPNQIPQRTIVGTTVNDDAKETALKNIMLDMPLVSTRGSGLNGRRIEGFLYRYKKGDDVRIVCVCHGNFYSPTEFVKHAGGGNVEHPLRHIVVSPSPFVL</sequence>
<keyword evidence="8" id="KW-1185">Reference proteome</keyword>
<gene>
    <name evidence="7" type="ORF">Adt_46694</name>
</gene>
<dbReference type="Pfam" id="PF07897">
    <property type="entry name" value="EAR"/>
    <property type="match status" value="1"/>
</dbReference>
<dbReference type="AlphaFoldDB" id="A0ABD1NYE5"/>